<evidence type="ECO:0000313" key="2">
    <source>
        <dbReference type="Proteomes" id="UP000245657"/>
    </source>
</evidence>
<dbReference type="OrthoDB" id="18015at2157"/>
<proteinExistence type="predicted"/>
<dbReference type="Pfam" id="PF04242">
    <property type="entry name" value="DUF424"/>
    <property type="match status" value="1"/>
</dbReference>
<dbReference type="InterPro" id="IPR007355">
    <property type="entry name" value="DUF424"/>
</dbReference>
<name>A0A2V2N8R4_9EURY</name>
<reference evidence="1 2" key="1">
    <citation type="submission" date="2018-05" db="EMBL/GenBank/DDBJ databases">
        <title>Draft genome of Methanospirillum lacunae Ki8-1.</title>
        <authorList>
            <person name="Dueholm M.S."/>
            <person name="Nielsen P.H."/>
            <person name="Bakmann L.F."/>
            <person name="Otzen D.E."/>
        </authorList>
    </citation>
    <scope>NUCLEOTIDE SEQUENCE [LARGE SCALE GENOMIC DNA]</scope>
    <source>
        <strain evidence="1 2">Ki8-1</strain>
    </source>
</reference>
<dbReference type="EMBL" id="QGMY01000002">
    <property type="protein sequence ID" value="PWR74056.1"/>
    <property type="molecule type" value="Genomic_DNA"/>
</dbReference>
<accession>A0A2V2N8R4</accession>
<gene>
    <name evidence="1" type="ORF">DK846_02550</name>
</gene>
<evidence type="ECO:0000313" key="1">
    <source>
        <dbReference type="EMBL" id="PWR74056.1"/>
    </source>
</evidence>
<dbReference type="RefSeq" id="WP_109967335.1">
    <property type="nucleotide sequence ID" value="NZ_QGMY01000002.1"/>
</dbReference>
<sequence length="107" mass="11931">MILRVQPVHIYQMYIRIHRSAGCHEVVGICDHELLGKTLSEGDLNVVISPEFFGSHLATEEEILAALRDCENINMFGERCISLAISHGFIDEDSCRMIAGVPHAIIL</sequence>
<keyword evidence="2" id="KW-1185">Reference proteome</keyword>
<protein>
    <submittedName>
        <fullName evidence="1">DUF424 domain-containing protein</fullName>
    </submittedName>
</protein>
<organism evidence="1 2">
    <name type="scientific">Methanospirillum lacunae</name>
    <dbReference type="NCBI Taxonomy" id="668570"/>
    <lineage>
        <taxon>Archaea</taxon>
        <taxon>Methanobacteriati</taxon>
        <taxon>Methanobacteriota</taxon>
        <taxon>Stenosarchaea group</taxon>
        <taxon>Methanomicrobia</taxon>
        <taxon>Methanomicrobiales</taxon>
        <taxon>Methanospirillaceae</taxon>
        <taxon>Methanospirillum</taxon>
    </lineage>
</organism>
<dbReference type="Proteomes" id="UP000245657">
    <property type="component" value="Unassembled WGS sequence"/>
</dbReference>
<dbReference type="Gene3D" id="3.30.1860.10">
    <property type="entry name" value="uncharacterized conserved protein from methanopyrus kandleri domain like"/>
    <property type="match status" value="1"/>
</dbReference>
<dbReference type="AlphaFoldDB" id="A0A2V2N8R4"/>
<comment type="caution">
    <text evidence="1">The sequence shown here is derived from an EMBL/GenBank/DDBJ whole genome shotgun (WGS) entry which is preliminary data.</text>
</comment>